<dbReference type="EMBL" id="WITK01000001">
    <property type="protein sequence ID" value="MQW90858.1"/>
    <property type="molecule type" value="Genomic_DNA"/>
</dbReference>
<dbReference type="PRINTS" id="PR00081">
    <property type="entry name" value="GDHRDH"/>
</dbReference>
<dbReference type="NCBIfam" id="NF006123">
    <property type="entry name" value="PRK08267.1"/>
    <property type="match status" value="1"/>
</dbReference>
<evidence type="ECO:0000313" key="4">
    <source>
        <dbReference type="EMBL" id="MQW90858.1"/>
    </source>
</evidence>
<protein>
    <submittedName>
        <fullName evidence="4">SDR family oxidoreductase</fullName>
    </submittedName>
</protein>
<dbReference type="RefSeq" id="WP_153370719.1">
    <property type="nucleotide sequence ID" value="NZ_CP045650.1"/>
</dbReference>
<keyword evidence="2" id="KW-0560">Oxidoreductase</keyword>
<dbReference type="PRINTS" id="PR00080">
    <property type="entry name" value="SDRFAMILY"/>
</dbReference>
<evidence type="ECO:0000256" key="3">
    <source>
        <dbReference type="RuleBase" id="RU000363"/>
    </source>
</evidence>
<evidence type="ECO:0000313" key="7">
    <source>
        <dbReference type="Proteomes" id="UP000480556"/>
    </source>
</evidence>
<evidence type="ECO:0000313" key="6">
    <source>
        <dbReference type="Proteomes" id="UP000327478"/>
    </source>
</evidence>
<dbReference type="AlphaFoldDB" id="A0A5Q0P1J1"/>
<proteinExistence type="inferred from homology"/>
<dbReference type="GO" id="GO:0016020">
    <property type="term" value="C:membrane"/>
    <property type="evidence" value="ECO:0007669"/>
    <property type="project" value="TreeGrafter"/>
</dbReference>
<dbReference type="EMBL" id="CP045650">
    <property type="protein sequence ID" value="QGA10310.1"/>
    <property type="molecule type" value="Genomic_DNA"/>
</dbReference>
<dbReference type="GO" id="GO:0016491">
    <property type="term" value="F:oxidoreductase activity"/>
    <property type="evidence" value="ECO:0007669"/>
    <property type="project" value="UniProtKB-KW"/>
</dbReference>
<organism evidence="4 7">
    <name type="scientific">Acinetobacter wanghuae</name>
    <dbReference type="NCBI Taxonomy" id="2662362"/>
    <lineage>
        <taxon>Bacteria</taxon>
        <taxon>Pseudomonadati</taxon>
        <taxon>Pseudomonadota</taxon>
        <taxon>Gammaproteobacteria</taxon>
        <taxon>Moraxellales</taxon>
        <taxon>Moraxellaceae</taxon>
        <taxon>Acinetobacter</taxon>
    </lineage>
</organism>
<gene>
    <name evidence="5" type="ORF">GFH30_02355</name>
    <name evidence="4" type="ORF">GHJ48_00345</name>
</gene>
<name>A0A5Q0P1J1_9GAMM</name>
<comment type="similarity">
    <text evidence="1 3">Belongs to the short-chain dehydrogenases/reductases (SDR) family.</text>
</comment>
<dbReference type="Proteomes" id="UP000480556">
    <property type="component" value="Unassembled WGS sequence"/>
</dbReference>
<dbReference type="Pfam" id="PF00106">
    <property type="entry name" value="adh_short"/>
    <property type="match status" value="1"/>
</dbReference>
<dbReference type="PANTHER" id="PTHR44196:SF1">
    <property type="entry name" value="DEHYDROGENASE_REDUCTASE SDR FAMILY MEMBER 7B"/>
    <property type="match status" value="1"/>
</dbReference>
<reference evidence="6 7" key="1">
    <citation type="submission" date="2019-10" db="EMBL/GenBank/DDBJ databases">
        <authorList>
            <person name="Dong K."/>
        </authorList>
    </citation>
    <scope>NUCLEOTIDE SEQUENCE [LARGE SCALE GENOMIC DNA]</scope>
    <source>
        <strain evidence="6">dk386</strain>
        <strain evidence="5">Dk386</strain>
        <strain evidence="7">dk771</strain>
        <strain evidence="4">Dk771</strain>
    </source>
</reference>
<evidence type="ECO:0000256" key="2">
    <source>
        <dbReference type="ARBA" id="ARBA00023002"/>
    </source>
</evidence>
<accession>A0A5Q0P1J1</accession>
<dbReference type="InterPro" id="IPR036291">
    <property type="entry name" value="NAD(P)-bd_dom_sf"/>
</dbReference>
<dbReference type="PANTHER" id="PTHR44196">
    <property type="entry name" value="DEHYDROGENASE/REDUCTASE SDR FAMILY MEMBER 7B"/>
    <property type="match status" value="1"/>
</dbReference>
<dbReference type="InterPro" id="IPR002347">
    <property type="entry name" value="SDR_fam"/>
</dbReference>
<evidence type="ECO:0000256" key="1">
    <source>
        <dbReference type="ARBA" id="ARBA00006484"/>
    </source>
</evidence>
<sequence>MHSIFISGAAQGIGAAVATLFYQHGYKVGIYDLNHDQAIALANQLGDRAKGGLLDVADYASWQTALSEFNAWAGEMNILVNNAGVLYSGDFDQSNIQDHHRTIDINIKGVVNGCHAALPFLKKASFARVINLSSASAIYGQADLASYSMSKFAVRGLTESLDIEWEKYNIRVLDVMPLFVQTAMVKDMQAESIKKMGVHLSPEDVAAEILKLAGLKTTMWTATHRPIGFKGKFLFKLSRMSPQWFNRYSNLLIAKK</sequence>
<dbReference type="Gene3D" id="3.40.50.720">
    <property type="entry name" value="NAD(P)-binding Rossmann-like Domain"/>
    <property type="match status" value="1"/>
</dbReference>
<evidence type="ECO:0000313" key="5">
    <source>
        <dbReference type="EMBL" id="QGA10310.1"/>
    </source>
</evidence>
<keyword evidence="6" id="KW-1185">Reference proteome</keyword>
<dbReference type="SUPFAM" id="SSF51735">
    <property type="entry name" value="NAD(P)-binding Rossmann-fold domains"/>
    <property type="match status" value="1"/>
</dbReference>
<dbReference type="Proteomes" id="UP000327478">
    <property type="component" value="Chromosome"/>
</dbReference>